<reference evidence="1 2" key="1">
    <citation type="submission" date="2018-12" db="EMBL/GenBank/DDBJ databases">
        <authorList>
            <consortium name="Pathogen Informatics"/>
        </authorList>
    </citation>
    <scope>NUCLEOTIDE SEQUENCE [LARGE SCALE GENOMIC DNA]</scope>
    <source>
        <strain evidence="1 2">NCTC10296</strain>
    </source>
</reference>
<dbReference type="RefSeq" id="WP_126326737.1">
    <property type="nucleotide sequence ID" value="NZ_CAUJPY010000004.1"/>
</dbReference>
<accession>A0A448DAC9</accession>
<dbReference type="EMBL" id="LR134313">
    <property type="protein sequence ID" value="VEF02932.1"/>
    <property type="molecule type" value="Genomic_DNA"/>
</dbReference>
<sequence>MLYFKIEEYEKDKFNAPIRKKYDLLLLIIEALQCMLIDLDSSNNNTIKPKSNLFFILHKNKFSRLFFILDKKIFSIRFPFTYILNKDGNKIQNIYYSGKNIDIGIVSYLREALTKLSESYDMGTSCYINEGNDLIHVDDENYNMKLVYEILNSLLIMEDGYIRYDHDEERENGKLHPLYHYDIFYESGNTFKIGLTQKINVENLIDFVDITTDCHYIT</sequence>
<evidence type="ECO:0000313" key="1">
    <source>
        <dbReference type="EMBL" id="VEF02932.1"/>
    </source>
</evidence>
<dbReference type="KEGG" id="nci:NCTC10296_02052"/>
<dbReference type="AlphaFoldDB" id="A0A448DAC9"/>
<evidence type="ECO:0000313" key="2">
    <source>
        <dbReference type="Proteomes" id="UP000279284"/>
    </source>
</evidence>
<organism evidence="1 2">
    <name type="scientific">Neisseria canis</name>
    <dbReference type="NCBI Taxonomy" id="493"/>
    <lineage>
        <taxon>Bacteria</taxon>
        <taxon>Pseudomonadati</taxon>
        <taxon>Pseudomonadota</taxon>
        <taxon>Betaproteobacteria</taxon>
        <taxon>Neisseriales</taxon>
        <taxon>Neisseriaceae</taxon>
        <taxon>Neisseria</taxon>
    </lineage>
</organism>
<keyword evidence="2" id="KW-1185">Reference proteome</keyword>
<protein>
    <submittedName>
        <fullName evidence="1">Uncharacterized protein</fullName>
    </submittedName>
</protein>
<proteinExistence type="predicted"/>
<name>A0A448DAC9_9NEIS</name>
<gene>
    <name evidence="1" type="ORF">NCTC10296_02052</name>
</gene>
<dbReference type="Proteomes" id="UP000279284">
    <property type="component" value="Chromosome"/>
</dbReference>